<name>A0A3B0RTI1_9ZZZZ</name>
<feature type="domain" description="Thioesterase" evidence="3">
    <location>
        <begin position="27"/>
        <end position="113"/>
    </location>
</feature>
<organism evidence="4">
    <name type="scientific">hydrothermal vent metagenome</name>
    <dbReference type="NCBI Taxonomy" id="652676"/>
    <lineage>
        <taxon>unclassified sequences</taxon>
        <taxon>metagenomes</taxon>
        <taxon>ecological metagenomes</taxon>
    </lineage>
</organism>
<dbReference type="EMBL" id="UOEF01000210">
    <property type="protein sequence ID" value="VAV95487.1"/>
    <property type="molecule type" value="Genomic_DNA"/>
</dbReference>
<dbReference type="SUPFAM" id="SSF54637">
    <property type="entry name" value="Thioesterase/thiol ester dehydrase-isomerase"/>
    <property type="match status" value="1"/>
</dbReference>
<accession>A0A3B0RTI1</accession>
<dbReference type="GO" id="GO:0047617">
    <property type="term" value="F:fatty acyl-CoA hydrolase activity"/>
    <property type="evidence" value="ECO:0007669"/>
    <property type="project" value="TreeGrafter"/>
</dbReference>
<dbReference type="AlphaFoldDB" id="A0A3B0RTI1"/>
<dbReference type="Gene3D" id="3.10.129.10">
    <property type="entry name" value="Hotdog Thioesterase"/>
    <property type="match status" value="1"/>
</dbReference>
<dbReference type="PANTHER" id="PTHR31793:SF27">
    <property type="entry name" value="NOVEL THIOESTERASE SUPERFAMILY DOMAIN AND SAPOSIN A-TYPE DOMAIN CONTAINING PROTEIN (0610012H03RIK)"/>
    <property type="match status" value="1"/>
</dbReference>
<protein>
    <recommendedName>
        <fullName evidence="3">Thioesterase domain-containing protein</fullName>
    </recommendedName>
</protein>
<keyword evidence="2" id="KW-0378">Hydrolase</keyword>
<evidence type="ECO:0000313" key="4">
    <source>
        <dbReference type="EMBL" id="VAV95487.1"/>
    </source>
</evidence>
<dbReference type="Pfam" id="PF03061">
    <property type="entry name" value="4HBT"/>
    <property type="match status" value="1"/>
</dbReference>
<dbReference type="PANTHER" id="PTHR31793">
    <property type="entry name" value="4-HYDROXYBENZOYL-COA THIOESTERASE FAMILY MEMBER"/>
    <property type="match status" value="1"/>
</dbReference>
<sequence>MTKSSDPRDGFRLITPMRVRYGEADLQGIVFNANYLAFADVGLTEYMRELMKVENDNAEQDMLGGFTAHFGGDNWVRHADVDFRAPAKADDLIDIAVRITRFGRTSYGLLVHILRANELLNVISLTYVWFDPATEEVAPVSQKFIDAVTRFEIIKPERAVVQI</sequence>
<evidence type="ECO:0000259" key="3">
    <source>
        <dbReference type="Pfam" id="PF03061"/>
    </source>
</evidence>
<comment type="similarity">
    <text evidence="1">Belongs to the 4-hydroxybenzoyl-CoA thioesterase family.</text>
</comment>
<evidence type="ECO:0000256" key="2">
    <source>
        <dbReference type="ARBA" id="ARBA00022801"/>
    </source>
</evidence>
<dbReference type="InterPro" id="IPR050563">
    <property type="entry name" value="4-hydroxybenzoyl-CoA_TE"/>
</dbReference>
<proteinExistence type="inferred from homology"/>
<dbReference type="InterPro" id="IPR006683">
    <property type="entry name" value="Thioestr_dom"/>
</dbReference>
<dbReference type="InterPro" id="IPR029069">
    <property type="entry name" value="HotDog_dom_sf"/>
</dbReference>
<reference evidence="4" key="1">
    <citation type="submission" date="2018-06" db="EMBL/GenBank/DDBJ databases">
        <authorList>
            <person name="Zhirakovskaya E."/>
        </authorList>
    </citation>
    <scope>NUCLEOTIDE SEQUENCE</scope>
</reference>
<evidence type="ECO:0000256" key="1">
    <source>
        <dbReference type="ARBA" id="ARBA00005953"/>
    </source>
</evidence>
<gene>
    <name evidence="4" type="ORF">MNBD_ALPHA04-456</name>
</gene>
<dbReference type="CDD" id="cd00586">
    <property type="entry name" value="4HBT"/>
    <property type="match status" value="1"/>
</dbReference>